<gene>
    <name evidence="5" type="primary">Nudc_1</name>
    <name evidence="5" type="ORF">G6Z78_0010747</name>
</gene>
<dbReference type="AlphaFoldDB" id="A0A836FY99"/>
<dbReference type="GO" id="GO:0051082">
    <property type="term" value="F:unfolded protein binding"/>
    <property type="evidence" value="ECO:0007669"/>
    <property type="project" value="TreeGrafter"/>
</dbReference>
<keyword evidence="6" id="KW-1185">Reference proteome</keyword>
<dbReference type="InterPro" id="IPR025934">
    <property type="entry name" value="NudC_N_dom"/>
</dbReference>
<feature type="non-terminal residue" evidence="5">
    <location>
        <position position="237"/>
    </location>
</feature>
<dbReference type="SUPFAM" id="SSF49764">
    <property type="entry name" value="HSP20-like chaperones"/>
    <property type="match status" value="1"/>
</dbReference>
<sequence length="237" mass="26547">MTKMEDQFDGMLLALAQQHEGGVQDLLDTFFSFLARKTDFYTGGGEGAAEKLVMSKFKKYEAGALAKAASDKAERTEQERRRKERQEKKRKEEQAEEEKIDTDSKIVELTDEQAVKLQEEIDNKKLANTAVAGSSNGSSDSATNDKNTDVNNGSVSDEEEDEKEKNKLKPNSGNGADMPNYRWTQTLGEVEFLVESTINTQVISQTRKAIYATALHCFSVYICSRNNNPTEIQVLLR</sequence>
<dbReference type="Gene3D" id="2.60.40.790">
    <property type="match status" value="1"/>
</dbReference>
<feature type="domain" description="Nuclear migration protein nudC" evidence="4">
    <location>
        <begin position="101"/>
        <end position="165"/>
    </location>
</feature>
<evidence type="ECO:0000313" key="5">
    <source>
        <dbReference type="EMBL" id="KAG5327882.1"/>
    </source>
</evidence>
<feature type="domain" description="NudC N-terminal" evidence="3">
    <location>
        <begin position="8"/>
        <end position="53"/>
    </location>
</feature>
<dbReference type="EMBL" id="JAANIA010000014">
    <property type="protein sequence ID" value="KAG5327882.1"/>
    <property type="molecule type" value="Genomic_DNA"/>
</dbReference>
<evidence type="ECO:0000256" key="2">
    <source>
        <dbReference type="SAM" id="MobiDB-lite"/>
    </source>
</evidence>
<dbReference type="InterPro" id="IPR032572">
    <property type="entry name" value="NuDC"/>
</dbReference>
<accession>A0A836FY99</accession>
<dbReference type="InterPro" id="IPR037898">
    <property type="entry name" value="NudC_fam"/>
</dbReference>
<dbReference type="Pfam" id="PF14050">
    <property type="entry name" value="Nudc_N"/>
    <property type="match status" value="1"/>
</dbReference>
<evidence type="ECO:0000259" key="3">
    <source>
        <dbReference type="Pfam" id="PF14050"/>
    </source>
</evidence>
<evidence type="ECO:0000259" key="4">
    <source>
        <dbReference type="Pfam" id="PF16273"/>
    </source>
</evidence>
<proteinExistence type="predicted"/>
<feature type="region of interest" description="Disordered" evidence="2">
    <location>
        <begin position="128"/>
        <end position="181"/>
    </location>
</feature>
<protein>
    <submittedName>
        <fullName evidence="5">NUDC protein</fullName>
    </submittedName>
</protein>
<dbReference type="GO" id="GO:0006457">
    <property type="term" value="P:protein folding"/>
    <property type="evidence" value="ECO:0007669"/>
    <property type="project" value="TreeGrafter"/>
</dbReference>
<dbReference type="Pfam" id="PF16273">
    <property type="entry name" value="NuDC"/>
    <property type="match status" value="1"/>
</dbReference>
<dbReference type="PANTHER" id="PTHR12356:SF3">
    <property type="entry name" value="NUCLEAR MIGRATION PROTEIN NUDC"/>
    <property type="match status" value="1"/>
</dbReference>
<comment type="caution">
    <text evidence="5">The sequence shown here is derived from an EMBL/GenBank/DDBJ whole genome shotgun (WGS) entry which is preliminary data.</text>
</comment>
<organism evidence="5 6">
    <name type="scientific">Pseudoatta argentina</name>
    <dbReference type="NCBI Taxonomy" id="621737"/>
    <lineage>
        <taxon>Eukaryota</taxon>
        <taxon>Metazoa</taxon>
        <taxon>Ecdysozoa</taxon>
        <taxon>Arthropoda</taxon>
        <taxon>Hexapoda</taxon>
        <taxon>Insecta</taxon>
        <taxon>Pterygota</taxon>
        <taxon>Neoptera</taxon>
        <taxon>Endopterygota</taxon>
        <taxon>Hymenoptera</taxon>
        <taxon>Apocrita</taxon>
        <taxon>Aculeata</taxon>
        <taxon>Formicoidea</taxon>
        <taxon>Formicidae</taxon>
        <taxon>Myrmicinae</taxon>
        <taxon>Pseudoatta</taxon>
    </lineage>
</organism>
<evidence type="ECO:0000313" key="6">
    <source>
        <dbReference type="Proteomes" id="UP000668214"/>
    </source>
</evidence>
<feature type="compositionally biased region" description="Basic and acidic residues" evidence="2">
    <location>
        <begin position="69"/>
        <end position="93"/>
    </location>
</feature>
<keyword evidence="1" id="KW-0175">Coiled coil</keyword>
<name>A0A836FY99_9HYME</name>
<evidence type="ECO:0000256" key="1">
    <source>
        <dbReference type="ARBA" id="ARBA00023054"/>
    </source>
</evidence>
<feature type="compositionally biased region" description="Polar residues" evidence="2">
    <location>
        <begin position="131"/>
        <end position="155"/>
    </location>
</feature>
<dbReference type="Proteomes" id="UP000668214">
    <property type="component" value="Unassembled WGS sequence"/>
</dbReference>
<feature type="region of interest" description="Disordered" evidence="2">
    <location>
        <begin position="65"/>
        <end position="105"/>
    </location>
</feature>
<dbReference type="PANTHER" id="PTHR12356">
    <property type="entry name" value="NUCLEAR MOVEMENT PROTEIN NUDC"/>
    <property type="match status" value="1"/>
</dbReference>
<dbReference type="GO" id="GO:0005737">
    <property type="term" value="C:cytoplasm"/>
    <property type="evidence" value="ECO:0007669"/>
    <property type="project" value="TreeGrafter"/>
</dbReference>
<dbReference type="InterPro" id="IPR008978">
    <property type="entry name" value="HSP20-like_chaperone"/>
</dbReference>
<feature type="non-terminal residue" evidence="5">
    <location>
        <position position="1"/>
    </location>
</feature>
<reference evidence="5" key="1">
    <citation type="submission" date="2020-02" db="EMBL/GenBank/DDBJ databases">
        <title>Relaxed selection underlies rapid genomic changes in the transitions from sociality to social parasitism in ants.</title>
        <authorList>
            <person name="Bi X."/>
        </authorList>
    </citation>
    <scope>NUCLEOTIDE SEQUENCE</scope>
    <source>
        <strain evidence="5">BGI-DK2014c</strain>
        <tissue evidence="5">Whole body</tissue>
    </source>
</reference>